<protein>
    <recommendedName>
        <fullName evidence="3">Replication protein A OB domain-containing protein</fullName>
    </recommendedName>
</protein>
<evidence type="ECO:0000313" key="5">
    <source>
        <dbReference type="Proteomes" id="UP000824890"/>
    </source>
</evidence>
<sequence>MFRVERDLPLGVWRLITNFSLSNATGQYRPTNQAYKMSIIGDSKIKDSDFHCDDMFFSFASFEDVEVIGQVESLKDVQTVQVKQKDRKKVEFRLRDTKGEPIACCLWGKYAEQIESHVQEANDPNMILVIRFAKIGFYQGEVQITNAFDASLVLINPDLPEVIDFQKHVSKYKLHIVVQDDSGTCKLMLLDTEAQAIIGCKSVELWDGSYDEIEDPEVLPGPIKELVGQSFCFGVALENDNVTNGSDIFVVSEIWSGDKLLKAESHSVVSRESSMISGGEVSKSDPNSQTTFESCSTPFSKRKDGDLPDMSSSSKKLCTKIVKVEKSKKD</sequence>
<dbReference type="InterPro" id="IPR012340">
    <property type="entry name" value="NA-bd_OB-fold"/>
</dbReference>
<proteinExistence type="predicted"/>
<evidence type="ECO:0000313" key="4">
    <source>
        <dbReference type="EMBL" id="KAH0889301.1"/>
    </source>
</evidence>
<dbReference type="CDD" id="cd04481">
    <property type="entry name" value="RPA1_DBD_B_like"/>
    <property type="match status" value="1"/>
</dbReference>
<dbReference type="Proteomes" id="UP000824890">
    <property type="component" value="Unassembled WGS sequence"/>
</dbReference>
<evidence type="ECO:0000259" key="3">
    <source>
        <dbReference type="Pfam" id="PF16900"/>
    </source>
</evidence>
<dbReference type="PANTHER" id="PTHR47165:SF4">
    <property type="entry name" value="OS03G0429900 PROTEIN"/>
    <property type="match status" value="1"/>
</dbReference>
<accession>A0ABQ8A9V2</accession>
<dbReference type="InterPro" id="IPR031657">
    <property type="entry name" value="REPA_OB_2"/>
</dbReference>
<keyword evidence="1" id="KW-0238">DNA-binding</keyword>
<gene>
    <name evidence="4" type="ORF">HID58_051730</name>
</gene>
<reference evidence="4 5" key="1">
    <citation type="submission" date="2021-05" db="EMBL/GenBank/DDBJ databases">
        <title>Genome Assembly of Synthetic Allotetraploid Brassica napus Reveals Homoeologous Exchanges between Subgenomes.</title>
        <authorList>
            <person name="Davis J.T."/>
        </authorList>
    </citation>
    <scope>NUCLEOTIDE SEQUENCE [LARGE SCALE GENOMIC DNA]</scope>
    <source>
        <strain evidence="5">cv. Da-Ae</strain>
        <tissue evidence="4">Seedling</tissue>
    </source>
</reference>
<keyword evidence="5" id="KW-1185">Reference proteome</keyword>
<dbReference type="PANTHER" id="PTHR47165">
    <property type="entry name" value="OS03G0429900 PROTEIN"/>
    <property type="match status" value="1"/>
</dbReference>
<evidence type="ECO:0000256" key="1">
    <source>
        <dbReference type="ARBA" id="ARBA00023125"/>
    </source>
</evidence>
<dbReference type="EMBL" id="JAGKQM010000013">
    <property type="protein sequence ID" value="KAH0889301.1"/>
    <property type="molecule type" value="Genomic_DNA"/>
</dbReference>
<dbReference type="Pfam" id="PF16900">
    <property type="entry name" value="REPA_OB_2"/>
    <property type="match status" value="1"/>
</dbReference>
<feature type="compositionally biased region" description="Polar residues" evidence="2">
    <location>
        <begin position="284"/>
        <end position="299"/>
    </location>
</feature>
<evidence type="ECO:0000256" key="2">
    <source>
        <dbReference type="SAM" id="MobiDB-lite"/>
    </source>
</evidence>
<feature type="region of interest" description="Disordered" evidence="2">
    <location>
        <begin position="272"/>
        <end position="313"/>
    </location>
</feature>
<dbReference type="Gene3D" id="2.40.50.140">
    <property type="entry name" value="Nucleic acid-binding proteins"/>
    <property type="match status" value="2"/>
</dbReference>
<organism evidence="4 5">
    <name type="scientific">Brassica napus</name>
    <name type="common">Rape</name>
    <dbReference type="NCBI Taxonomy" id="3708"/>
    <lineage>
        <taxon>Eukaryota</taxon>
        <taxon>Viridiplantae</taxon>
        <taxon>Streptophyta</taxon>
        <taxon>Embryophyta</taxon>
        <taxon>Tracheophyta</taxon>
        <taxon>Spermatophyta</taxon>
        <taxon>Magnoliopsida</taxon>
        <taxon>eudicotyledons</taxon>
        <taxon>Gunneridae</taxon>
        <taxon>Pentapetalae</taxon>
        <taxon>rosids</taxon>
        <taxon>malvids</taxon>
        <taxon>Brassicales</taxon>
        <taxon>Brassicaceae</taxon>
        <taxon>Brassiceae</taxon>
        <taxon>Brassica</taxon>
    </lineage>
</organism>
<comment type="caution">
    <text evidence="4">The sequence shown here is derived from an EMBL/GenBank/DDBJ whole genome shotgun (WGS) entry which is preliminary data.</text>
</comment>
<feature type="domain" description="Replication protein A OB" evidence="3">
    <location>
        <begin position="65"/>
        <end position="141"/>
    </location>
</feature>
<name>A0ABQ8A9V2_BRANA</name>
<dbReference type="SUPFAM" id="SSF50249">
    <property type="entry name" value="Nucleic acid-binding proteins"/>
    <property type="match status" value="2"/>
</dbReference>